<keyword evidence="5" id="KW-1185">Reference proteome</keyword>
<evidence type="ECO:0000256" key="2">
    <source>
        <dbReference type="SAM" id="MobiDB-lite"/>
    </source>
</evidence>
<feature type="compositionally biased region" description="Polar residues" evidence="2">
    <location>
        <begin position="279"/>
        <end position="290"/>
    </location>
</feature>
<dbReference type="Proteomes" id="UP000748531">
    <property type="component" value="Unassembled WGS sequence"/>
</dbReference>
<dbReference type="AlphaFoldDB" id="A0A8J4WE36"/>
<reference evidence="4" key="1">
    <citation type="submission" date="2019-05" db="EMBL/GenBank/DDBJ databases">
        <title>Annotation for the trematode Paragonimus heterotremus.</title>
        <authorList>
            <person name="Choi Y.-J."/>
        </authorList>
    </citation>
    <scope>NUCLEOTIDE SEQUENCE</scope>
    <source>
        <strain evidence="4">LC</strain>
    </source>
</reference>
<feature type="compositionally biased region" description="Low complexity" evidence="2">
    <location>
        <begin position="203"/>
        <end position="215"/>
    </location>
</feature>
<dbReference type="EMBL" id="LUCH01008233">
    <property type="protein sequence ID" value="KAF5396396.1"/>
    <property type="molecule type" value="Genomic_DNA"/>
</dbReference>
<accession>A0A8J4WE36</accession>
<dbReference type="SUPFAM" id="SSF54928">
    <property type="entry name" value="RNA-binding domain, RBD"/>
    <property type="match status" value="1"/>
</dbReference>
<feature type="region of interest" description="Disordered" evidence="2">
    <location>
        <begin position="189"/>
        <end position="292"/>
    </location>
</feature>
<dbReference type="CDD" id="cd00590">
    <property type="entry name" value="RRM_SF"/>
    <property type="match status" value="1"/>
</dbReference>
<keyword evidence="1" id="KW-0694">RNA-binding</keyword>
<feature type="domain" description="RRM" evidence="3">
    <location>
        <begin position="297"/>
        <end position="375"/>
    </location>
</feature>
<evidence type="ECO:0000256" key="1">
    <source>
        <dbReference type="PROSITE-ProRule" id="PRU00176"/>
    </source>
</evidence>
<dbReference type="OrthoDB" id="79941at2759"/>
<dbReference type="Pfam" id="PF00076">
    <property type="entry name" value="RRM_1"/>
    <property type="match status" value="1"/>
</dbReference>
<sequence length="379" mass="40730">MHQMYQKACQLYERAIAKVGATGANIPLVAPPRPPPIPLVPPASGAVPSNRPLTLPNLTDSLGAQYVAACSVGLLPEPPSNDSRMQAQLPPKKTDSSILPACLDSQPTTTNGSLSSLTSQSNYHAAYACAYKQTMEAIPTPANGGPAPDSLAYRTLWQRYMDYYLRYYLQAYAARTTVAVSAVSVPSLTTAPVTNPSCGPLSTTPTATVRTTPTPSEFPKHTDVMGEPTSPSVKRSRPTEPSTLCELDSKVGENPRNRTPSGNRQQSEHKPTEEGAPVSDSSTTALPSTTDDMKSSKCIWISNLPQGVKAVDVKERCTPFGRVQTIKIIGSRKSTPPSIYAYLVMETPDAARRLVEGLQGAIFRNQEIKIKRINALPIP</sequence>
<name>A0A8J4WE36_9TREM</name>
<evidence type="ECO:0000313" key="4">
    <source>
        <dbReference type="EMBL" id="KAF5396396.1"/>
    </source>
</evidence>
<feature type="compositionally biased region" description="Basic and acidic residues" evidence="2">
    <location>
        <begin position="247"/>
        <end position="256"/>
    </location>
</feature>
<gene>
    <name evidence="4" type="ORF">PHET_10859</name>
</gene>
<dbReference type="Gene3D" id="3.30.70.330">
    <property type="match status" value="1"/>
</dbReference>
<dbReference type="InterPro" id="IPR035979">
    <property type="entry name" value="RBD_domain_sf"/>
</dbReference>
<dbReference type="SMART" id="SM00360">
    <property type="entry name" value="RRM"/>
    <property type="match status" value="1"/>
</dbReference>
<feature type="compositionally biased region" description="Polar residues" evidence="2">
    <location>
        <begin position="192"/>
        <end position="202"/>
    </location>
</feature>
<protein>
    <recommendedName>
        <fullName evidence="3">RRM domain-containing protein</fullName>
    </recommendedName>
</protein>
<organism evidence="4 5">
    <name type="scientific">Paragonimus heterotremus</name>
    <dbReference type="NCBI Taxonomy" id="100268"/>
    <lineage>
        <taxon>Eukaryota</taxon>
        <taxon>Metazoa</taxon>
        <taxon>Spiralia</taxon>
        <taxon>Lophotrochozoa</taxon>
        <taxon>Platyhelminthes</taxon>
        <taxon>Trematoda</taxon>
        <taxon>Digenea</taxon>
        <taxon>Plagiorchiida</taxon>
        <taxon>Troglotremata</taxon>
        <taxon>Troglotrematidae</taxon>
        <taxon>Paragonimus</taxon>
    </lineage>
</organism>
<dbReference type="InterPro" id="IPR000504">
    <property type="entry name" value="RRM_dom"/>
</dbReference>
<proteinExistence type="predicted"/>
<dbReference type="PROSITE" id="PS50102">
    <property type="entry name" value="RRM"/>
    <property type="match status" value="1"/>
</dbReference>
<dbReference type="InterPro" id="IPR012677">
    <property type="entry name" value="Nucleotide-bd_a/b_plait_sf"/>
</dbReference>
<comment type="caution">
    <text evidence="4">The sequence shown here is derived from an EMBL/GenBank/DDBJ whole genome shotgun (WGS) entry which is preliminary data.</text>
</comment>
<dbReference type="GO" id="GO:0003723">
    <property type="term" value="F:RNA binding"/>
    <property type="evidence" value="ECO:0007669"/>
    <property type="project" value="UniProtKB-UniRule"/>
</dbReference>
<evidence type="ECO:0000259" key="3">
    <source>
        <dbReference type="PROSITE" id="PS50102"/>
    </source>
</evidence>
<feature type="region of interest" description="Disordered" evidence="2">
    <location>
        <begin position="79"/>
        <end position="98"/>
    </location>
</feature>
<evidence type="ECO:0000313" key="5">
    <source>
        <dbReference type="Proteomes" id="UP000748531"/>
    </source>
</evidence>